<organism evidence="1 2">
    <name type="scientific">Flavobacterium frigoritolerans</name>
    <dbReference type="NCBI Taxonomy" id="2987686"/>
    <lineage>
        <taxon>Bacteria</taxon>
        <taxon>Pseudomonadati</taxon>
        <taxon>Bacteroidota</taxon>
        <taxon>Flavobacteriia</taxon>
        <taxon>Flavobacteriales</taxon>
        <taxon>Flavobacteriaceae</taxon>
        <taxon>Flavobacterium</taxon>
    </lineage>
</organism>
<proteinExistence type="predicted"/>
<dbReference type="Proteomes" id="UP001151133">
    <property type="component" value="Unassembled WGS sequence"/>
</dbReference>
<sequence>MACELENQLNGNTLKGEHIIDGEKVMVTNSSNIKLIKEPGTYCGITMINNAFHLGAEGGNIVYSLTLTFSHPVTNVGISFGGADAGEAFTFTTNNNQTIQLTISGRCRVLIKITGNKIDIPDNTNVGGYITVGGKWFTQLNIRHNGKKAGIAFSFCLDNSSAL</sequence>
<gene>
    <name evidence="1" type="ORF">OIU80_11510</name>
</gene>
<comment type="caution">
    <text evidence="1">The sequence shown here is derived from an EMBL/GenBank/DDBJ whole genome shotgun (WGS) entry which is preliminary data.</text>
</comment>
<evidence type="ECO:0000313" key="1">
    <source>
        <dbReference type="EMBL" id="MCV9932912.1"/>
    </source>
</evidence>
<dbReference type="RefSeq" id="WP_264287147.1">
    <property type="nucleotide sequence ID" value="NZ_JAOZEV010000007.1"/>
</dbReference>
<reference evidence="1" key="1">
    <citation type="submission" date="2022-10" db="EMBL/GenBank/DDBJ databases">
        <title>Two novel species of Flavobacterium.</title>
        <authorList>
            <person name="Liu Q."/>
            <person name="Xin Y.-H."/>
        </authorList>
    </citation>
    <scope>NUCLEOTIDE SEQUENCE</scope>
    <source>
        <strain evidence="1">LS1R47</strain>
    </source>
</reference>
<accession>A0A9X2ZQP1</accession>
<keyword evidence="2" id="KW-1185">Reference proteome</keyword>
<protein>
    <submittedName>
        <fullName evidence="1">Uncharacterized protein</fullName>
    </submittedName>
</protein>
<name>A0A9X2ZQP1_9FLAO</name>
<evidence type="ECO:0000313" key="2">
    <source>
        <dbReference type="Proteomes" id="UP001151133"/>
    </source>
</evidence>
<dbReference type="EMBL" id="JAOZEV010000007">
    <property type="protein sequence ID" value="MCV9932912.1"/>
    <property type="molecule type" value="Genomic_DNA"/>
</dbReference>
<dbReference type="AlphaFoldDB" id="A0A9X2ZQP1"/>